<dbReference type="GO" id="GO:0160147">
    <property type="term" value="F:tRNA pseudouridine(38-40) synthase activity"/>
    <property type="evidence" value="ECO:0007669"/>
    <property type="project" value="UniProtKB-EC"/>
</dbReference>
<name>A0ABM9DAL2_9BACT</name>
<dbReference type="HAMAP" id="MF_00171">
    <property type="entry name" value="TruA"/>
    <property type="match status" value="1"/>
</dbReference>
<dbReference type="InterPro" id="IPR020095">
    <property type="entry name" value="PsdUridine_synth_TruA_C"/>
</dbReference>
<sequence length="252" mass="27814">MRTIKLILQYDGTNYCGWQEQANGPSVQETVELALAKILGQRMRVQAAGRTDAGVHALAMPAVFRTESTLPLTAFVAGVNSHLPEDIAVQGAEEVPVDFRVIGGASDKTYRYTIYNARLRSPLHRRTSWHVPVPLDVDAMCLAAEYFVGEHDFAAFRGQNCTAVTSRRRIDAVTVTHEQPLITIDVTGGGFLKHMVRIMVGTLVDIGRRRFAPDHIALLLARPDRRLGGVTAPPQGLCLLKVRYPGENHSEY</sequence>
<evidence type="ECO:0000256" key="2">
    <source>
        <dbReference type="ARBA" id="ARBA00022694"/>
    </source>
</evidence>
<feature type="domain" description="Pseudouridine synthase I TruA alpha/beta" evidence="6">
    <location>
        <begin position="143"/>
        <end position="245"/>
    </location>
</feature>
<evidence type="ECO:0000256" key="1">
    <source>
        <dbReference type="ARBA" id="ARBA00009375"/>
    </source>
</evidence>
<keyword evidence="8" id="KW-1185">Reference proteome</keyword>
<dbReference type="Gene3D" id="3.30.70.580">
    <property type="entry name" value="Pseudouridine synthase I, catalytic domain, N-terminal subdomain"/>
    <property type="match status" value="1"/>
</dbReference>
<dbReference type="SUPFAM" id="SSF55120">
    <property type="entry name" value="Pseudouridine synthase"/>
    <property type="match status" value="1"/>
</dbReference>
<feature type="active site" description="Nucleophile" evidence="4">
    <location>
        <position position="52"/>
    </location>
</feature>
<organism evidence="7 8">
    <name type="scientific">Trichlorobacter ammonificans</name>
    <dbReference type="NCBI Taxonomy" id="2916410"/>
    <lineage>
        <taxon>Bacteria</taxon>
        <taxon>Pseudomonadati</taxon>
        <taxon>Thermodesulfobacteriota</taxon>
        <taxon>Desulfuromonadia</taxon>
        <taxon>Geobacterales</taxon>
        <taxon>Geobacteraceae</taxon>
        <taxon>Trichlorobacter</taxon>
    </lineage>
</organism>
<dbReference type="NCBIfam" id="TIGR00071">
    <property type="entry name" value="hisT_truA"/>
    <property type="match status" value="1"/>
</dbReference>
<dbReference type="Pfam" id="PF01416">
    <property type="entry name" value="PseudoU_synth_1"/>
    <property type="match status" value="2"/>
</dbReference>
<evidence type="ECO:0000256" key="5">
    <source>
        <dbReference type="RuleBase" id="RU003792"/>
    </source>
</evidence>
<comment type="subunit">
    <text evidence="4">Homodimer.</text>
</comment>
<dbReference type="RefSeq" id="WP_305733041.1">
    <property type="nucleotide sequence ID" value="NZ_OW150024.1"/>
</dbReference>
<evidence type="ECO:0000313" key="8">
    <source>
        <dbReference type="Proteomes" id="UP001295463"/>
    </source>
</evidence>
<comment type="function">
    <text evidence="4">Formation of pseudouridine at positions 38, 39 and 40 in the anticodon stem and loop of transfer RNAs.</text>
</comment>
<accession>A0ABM9DAL2</accession>
<evidence type="ECO:0000256" key="4">
    <source>
        <dbReference type="HAMAP-Rule" id="MF_00171"/>
    </source>
</evidence>
<comment type="catalytic activity">
    <reaction evidence="4 5">
        <text>uridine(38/39/40) in tRNA = pseudouridine(38/39/40) in tRNA</text>
        <dbReference type="Rhea" id="RHEA:22376"/>
        <dbReference type="Rhea" id="RHEA-COMP:10085"/>
        <dbReference type="Rhea" id="RHEA-COMP:10087"/>
        <dbReference type="ChEBI" id="CHEBI:65314"/>
        <dbReference type="ChEBI" id="CHEBI:65315"/>
        <dbReference type="EC" id="5.4.99.12"/>
    </reaction>
</comment>
<evidence type="ECO:0000259" key="6">
    <source>
        <dbReference type="Pfam" id="PF01416"/>
    </source>
</evidence>
<dbReference type="PANTHER" id="PTHR11142:SF0">
    <property type="entry name" value="TRNA PSEUDOURIDINE SYNTHASE-LIKE 1"/>
    <property type="match status" value="1"/>
</dbReference>
<dbReference type="InterPro" id="IPR001406">
    <property type="entry name" value="PsdUridine_synth_TruA"/>
</dbReference>
<dbReference type="InterPro" id="IPR020094">
    <property type="entry name" value="TruA/RsuA/RluB/E/F_N"/>
</dbReference>
<feature type="domain" description="Pseudouridine synthase I TruA alpha/beta" evidence="6">
    <location>
        <begin position="9"/>
        <end position="101"/>
    </location>
</feature>
<dbReference type="Proteomes" id="UP001295463">
    <property type="component" value="Chromosome"/>
</dbReference>
<dbReference type="CDD" id="cd02570">
    <property type="entry name" value="PseudoU_synth_EcTruA"/>
    <property type="match status" value="1"/>
</dbReference>
<feature type="binding site" evidence="4">
    <location>
        <position position="110"/>
    </location>
    <ligand>
        <name>substrate</name>
    </ligand>
</feature>
<dbReference type="EMBL" id="OW150024">
    <property type="protein sequence ID" value="CAH2032278.1"/>
    <property type="molecule type" value="Genomic_DNA"/>
</dbReference>
<dbReference type="PANTHER" id="PTHR11142">
    <property type="entry name" value="PSEUDOURIDYLATE SYNTHASE"/>
    <property type="match status" value="1"/>
</dbReference>
<dbReference type="InterPro" id="IPR020097">
    <property type="entry name" value="PsdUridine_synth_TruA_a/b_dom"/>
</dbReference>
<protein>
    <recommendedName>
        <fullName evidence="4">tRNA pseudouridine synthase A</fullName>
        <ecNumber evidence="4">5.4.99.12</ecNumber>
    </recommendedName>
    <alternativeName>
        <fullName evidence="4">tRNA pseudouridine(38-40) synthase</fullName>
    </alternativeName>
    <alternativeName>
        <fullName evidence="4">tRNA pseudouridylate synthase I</fullName>
    </alternativeName>
    <alternativeName>
        <fullName evidence="4">tRNA-uridine isomerase I</fullName>
    </alternativeName>
</protein>
<evidence type="ECO:0000313" key="7">
    <source>
        <dbReference type="EMBL" id="CAH2032278.1"/>
    </source>
</evidence>
<keyword evidence="3 4" id="KW-0413">Isomerase</keyword>
<evidence type="ECO:0000256" key="3">
    <source>
        <dbReference type="ARBA" id="ARBA00023235"/>
    </source>
</evidence>
<dbReference type="InterPro" id="IPR020103">
    <property type="entry name" value="PsdUridine_synth_cat_dom_sf"/>
</dbReference>
<gene>
    <name evidence="4 7" type="primary">truA</name>
    <name evidence="7" type="ORF">GEAMG1_2442</name>
</gene>
<dbReference type="PIRSF" id="PIRSF001430">
    <property type="entry name" value="tRNA_psdUrid_synth"/>
    <property type="match status" value="1"/>
</dbReference>
<keyword evidence="2 4" id="KW-0819">tRNA processing</keyword>
<dbReference type="EC" id="5.4.99.12" evidence="4"/>
<reference evidence="7 8" key="1">
    <citation type="submission" date="2022-03" db="EMBL/GenBank/DDBJ databases">
        <authorList>
            <person name="Koch H."/>
        </authorList>
    </citation>
    <scope>NUCLEOTIDE SEQUENCE [LARGE SCALE GENOMIC DNA]</scope>
    <source>
        <strain evidence="7 8">G1</strain>
    </source>
</reference>
<comment type="similarity">
    <text evidence="1 4 5">Belongs to the tRNA pseudouridine synthase TruA family.</text>
</comment>
<proteinExistence type="inferred from homology"/>
<comment type="caution">
    <text evidence="4">Lacks conserved residue(s) required for the propagation of feature annotation.</text>
</comment>
<dbReference type="Gene3D" id="3.30.70.660">
    <property type="entry name" value="Pseudouridine synthase I, catalytic domain, C-terminal subdomain"/>
    <property type="match status" value="1"/>
</dbReference>